<dbReference type="PATRIC" id="fig|1457173.3.peg.1960"/>
<dbReference type="RefSeq" id="WP_197022647.1">
    <property type="nucleotide sequence ID" value="NZ_JBOK01000010.1"/>
</dbReference>
<feature type="transmembrane region" description="Helical" evidence="1">
    <location>
        <begin position="350"/>
        <end position="369"/>
    </location>
</feature>
<protein>
    <submittedName>
        <fullName evidence="2">Chain-length determining protein</fullName>
    </submittedName>
</protein>
<proteinExistence type="predicted"/>
<keyword evidence="3" id="KW-1185">Reference proteome</keyword>
<keyword evidence="1" id="KW-0812">Transmembrane</keyword>
<dbReference type="GO" id="GO:0005886">
    <property type="term" value="C:plasma membrane"/>
    <property type="evidence" value="ECO:0007669"/>
    <property type="project" value="TreeGrafter"/>
</dbReference>
<dbReference type="PANTHER" id="PTHR32309:SF13">
    <property type="entry name" value="FERRIC ENTEROBACTIN TRANSPORT PROTEIN FEPE"/>
    <property type="match status" value="1"/>
</dbReference>
<accession>A0A014P1J0</accession>
<organism evidence="2 3">
    <name type="scientific">Comamonas aquatica DA1877</name>
    <dbReference type="NCBI Taxonomy" id="1457173"/>
    <lineage>
        <taxon>Bacteria</taxon>
        <taxon>Pseudomonadati</taxon>
        <taxon>Pseudomonadota</taxon>
        <taxon>Betaproteobacteria</taxon>
        <taxon>Burkholderiales</taxon>
        <taxon>Comamonadaceae</taxon>
        <taxon>Comamonas</taxon>
    </lineage>
</organism>
<dbReference type="PANTHER" id="PTHR32309">
    <property type="entry name" value="TYROSINE-PROTEIN KINASE"/>
    <property type="match status" value="1"/>
</dbReference>
<gene>
    <name evidence="2" type="ORF">AX13_01500</name>
</gene>
<keyword evidence="1" id="KW-0472">Membrane</keyword>
<dbReference type="InterPro" id="IPR050445">
    <property type="entry name" value="Bact_polysacc_biosynth/exp"/>
</dbReference>
<dbReference type="EMBL" id="JBOK01000010">
    <property type="protein sequence ID" value="EXU80035.1"/>
    <property type="molecule type" value="Genomic_DNA"/>
</dbReference>
<name>A0A014P1J0_9BURK</name>
<dbReference type="GO" id="GO:0004713">
    <property type="term" value="F:protein tyrosine kinase activity"/>
    <property type="evidence" value="ECO:0007669"/>
    <property type="project" value="TreeGrafter"/>
</dbReference>
<evidence type="ECO:0000256" key="1">
    <source>
        <dbReference type="SAM" id="Phobius"/>
    </source>
</evidence>
<dbReference type="AlphaFoldDB" id="A0A014P1J0"/>
<keyword evidence="1" id="KW-1133">Transmembrane helix</keyword>
<sequence length="374" mass="41830">MTIASTLRGPVQQWLRRSPLRSLTALACVCTAVYWLGIASDRYVSEARLIIQSTSLHSGASIDLGSLISGSSGGNRTDQLLLREHLRSPDMAEKLDTALHLREHFGSQGDWFSRMWKGTEASREDFYAYYLRRVQVEYDEFAGVLVVKSQAYEPEKAQQISQMLVQEGERFMNRMAHAIAQDQVTFLEGQVQALNSKVQASRRALLEFQEKKGMISPEAAAQVIAAIVANLQGQMVDLQAQRAAMQAYLVADHPNIVLLNQRIDALEKQIAQEQAKLAAPGGKTLNRTAEAFAQLELQSRFDLDMYKTALTALEQGRLEATRTLKKVSVLQQPNLPQEAKEPRRLYTTSIWVVTIMLLAGLAHLLLAIVRDHKD</sequence>
<comment type="caution">
    <text evidence="2">The sequence shown here is derived from an EMBL/GenBank/DDBJ whole genome shotgun (WGS) entry which is preliminary data.</text>
</comment>
<reference evidence="2 3" key="1">
    <citation type="submission" date="2014-01" db="EMBL/GenBank/DDBJ databases">
        <title>Interspecies Systems Biology Uncovers Metabolites Affecting C. elegans Gene Expression and Life History Traits.</title>
        <authorList>
            <person name="Watson E."/>
            <person name="Macneil L.T."/>
            <person name="Ritter A.D."/>
            <person name="Yilmaz L.S."/>
            <person name="Rosebrock A.P."/>
            <person name="Caudy A.A."/>
            <person name="Walhout A.J."/>
        </authorList>
    </citation>
    <scope>NUCLEOTIDE SEQUENCE [LARGE SCALE GENOMIC DNA]</scope>
    <source>
        <strain evidence="2 3">DA1877</strain>
    </source>
</reference>
<dbReference type="Proteomes" id="UP000020766">
    <property type="component" value="Unassembled WGS sequence"/>
</dbReference>
<evidence type="ECO:0000313" key="2">
    <source>
        <dbReference type="EMBL" id="EXU80035.1"/>
    </source>
</evidence>
<evidence type="ECO:0000313" key="3">
    <source>
        <dbReference type="Proteomes" id="UP000020766"/>
    </source>
</evidence>